<protein>
    <submittedName>
        <fullName evidence="6">Transcriptional regulator MntR</fullName>
    </submittedName>
</protein>
<dbReference type="InterPro" id="IPR022687">
    <property type="entry name" value="HTH_DTXR"/>
</dbReference>
<dbReference type="PROSITE" id="PS50944">
    <property type="entry name" value="HTH_DTXR"/>
    <property type="match status" value="1"/>
</dbReference>
<dbReference type="InterPro" id="IPR050536">
    <property type="entry name" value="DtxR_MntR_Metal-Reg"/>
</dbReference>
<reference evidence="6" key="1">
    <citation type="submission" date="2019-08" db="EMBL/GenBank/DDBJ databases">
        <authorList>
            <person name="Kucharzyk K."/>
            <person name="Murdoch R.W."/>
            <person name="Higgins S."/>
            <person name="Loffler F."/>
        </authorList>
    </citation>
    <scope>NUCLEOTIDE SEQUENCE</scope>
</reference>
<dbReference type="InterPro" id="IPR001367">
    <property type="entry name" value="Fe_dep_repressor"/>
</dbReference>
<dbReference type="Pfam" id="PF02742">
    <property type="entry name" value="Fe_dep_repr_C"/>
    <property type="match status" value="1"/>
</dbReference>
<dbReference type="AlphaFoldDB" id="A0A645CZW9"/>
<evidence type="ECO:0000256" key="2">
    <source>
        <dbReference type="ARBA" id="ARBA00023015"/>
    </source>
</evidence>
<evidence type="ECO:0000259" key="5">
    <source>
        <dbReference type="PROSITE" id="PS50944"/>
    </source>
</evidence>
<dbReference type="InterPro" id="IPR036421">
    <property type="entry name" value="Fe_dep_repressor_sf"/>
</dbReference>
<dbReference type="SMART" id="SM00529">
    <property type="entry name" value="HTH_DTXR"/>
    <property type="match status" value="1"/>
</dbReference>
<dbReference type="InterPro" id="IPR022689">
    <property type="entry name" value="Iron_dep_repressor"/>
</dbReference>
<evidence type="ECO:0000256" key="3">
    <source>
        <dbReference type="ARBA" id="ARBA00023125"/>
    </source>
</evidence>
<evidence type="ECO:0000313" key="6">
    <source>
        <dbReference type="EMBL" id="MPM82421.1"/>
    </source>
</evidence>
<dbReference type="GO" id="GO:0046983">
    <property type="term" value="F:protein dimerization activity"/>
    <property type="evidence" value="ECO:0007669"/>
    <property type="project" value="InterPro"/>
</dbReference>
<keyword evidence="4" id="KW-0804">Transcription</keyword>
<gene>
    <name evidence="6" type="primary">mntR_32</name>
    <name evidence="6" type="ORF">SDC9_129482</name>
</gene>
<organism evidence="6">
    <name type="scientific">bioreactor metagenome</name>
    <dbReference type="NCBI Taxonomy" id="1076179"/>
    <lineage>
        <taxon>unclassified sequences</taxon>
        <taxon>metagenomes</taxon>
        <taxon>ecological metagenomes</taxon>
    </lineage>
</organism>
<dbReference type="SUPFAM" id="SSF47979">
    <property type="entry name" value="Iron-dependent repressor protein, dimerization domain"/>
    <property type="match status" value="1"/>
</dbReference>
<dbReference type="GO" id="GO:0003700">
    <property type="term" value="F:DNA-binding transcription factor activity"/>
    <property type="evidence" value="ECO:0007669"/>
    <property type="project" value="InterPro"/>
</dbReference>
<dbReference type="PANTHER" id="PTHR33238:SF7">
    <property type="entry name" value="IRON-DEPENDENT TRANSCRIPTIONAL REGULATOR"/>
    <property type="match status" value="1"/>
</dbReference>
<accession>A0A645CZW9</accession>
<feature type="domain" description="HTH dtxR-type" evidence="5">
    <location>
        <begin position="1"/>
        <end position="64"/>
    </location>
</feature>
<dbReference type="Pfam" id="PF01325">
    <property type="entry name" value="Fe_dep_repress"/>
    <property type="match status" value="1"/>
</dbReference>
<dbReference type="InterPro" id="IPR036388">
    <property type="entry name" value="WH-like_DNA-bd_sf"/>
</dbReference>
<dbReference type="Gene3D" id="1.10.10.10">
    <property type="entry name" value="Winged helix-like DNA-binding domain superfamily/Winged helix DNA-binding domain"/>
    <property type="match status" value="1"/>
</dbReference>
<dbReference type="EMBL" id="VSSQ01031514">
    <property type="protein sequence ID" value="MPM82421.1"/>
    <property type="molecule type" value="Genomic_DNA"/>
</dbReference>
<dbReference type="PANTHER" id="PTHR33238">
    <property type="entry name" value="IRON (METAL) DEPENDENT REPRESSOR, DTXR FAMILY"/>
    <property type="match status" value="1"/>
</dbReference>
<keyword evidence="3" id="KW-0238">DNA-binding</keyword>
<evidence type="ECO:0000256" key="4">
    <source>
        <dbReference type="ARBA" id="ARBA00023163"/>
    </source>
</evidence>
<dbReference type="GO" id="GO:0046914">
    <property type="term" value="F:transition metal ion binding"/>
    <property type="evidence" value="ECO:0007669"/>
    <property type="project" value="InterPro"/>
</dbReference>
<comment type="caution">
    <text evidence="6">The sequence shown here is derived from an EMBL/GenBank/DDBJ whole genome shotgun (WGS) entry which is preliminary data.</text>
</comment>
<keyword evidence="2" id="KW-0805">Transcription regulation</keyword>
<proteinExistence type="inferred from homology"/>
<name>A0A645CZW9_9ZZZZ</name>
<comment type="similarity">
    <text evidence="1">Belongs to the DtxR/MntR family.</text>
</comment>
<evidence type="ECO:0000256" key="1">
    <source>
        <dbReference type="ARBA" id="ARBA00007871"/>
    </source>
</evidence>
<dbReference type="Gene3D" id="1.10.60.10">
    <property type="entry name" value="Iron dependent repressor, metal binding and dimerisation domain"/>
    <property type="match status" value="1"/>
</dbReference>
<dbReference type="InterPro" id="IPR036390">
    <property type="entry name" value="WH_DNA-bd_sf"/>
</dbReference>
<dbReference type="GO" id="GO:0003677">
    <property type="term" value="F:DNA binding"/>
    <property type="evidence" value="ECO:0007669"/>
    <property type="project" value="UniProtKB-KW"/>
</dbReference>
<sequence length="124" mass="14026">MQIHESAEDYLEAILMLKERKGAVRSIDIANELEYTKPSVSVAMKKLRENGYVLMDDEGLLTLTPEGEKIATHVYSRHKLLTEFFVRLGVSEATAAADACKVEHDLSEETFEKLLEHARQKTGF</sequence>
<dbReference type="SUPFAM" id="SSF46785">
    <property type="entry name" value="Winged helix' DNA-binding domain"/>
    <property type="match status" value="1"/>
</dbReference>